<dbReference type="EMBL" id="JACCBN010000001">
    <property type="protein sequence ID" value="NYD35794.1"/>
    <property type="molecule type" value="Genomic_DNA"/>
</dbReference>
<comment type="caution">
    <text evidence="9">The sequence shown here is derived from an EMBL/GenBank/DDBJ whole genome shotgun (WGS) entry which is preliminary data.</text>
</comment>
<accession>A0A7Y9DUQ8</accession>
<evidence type="ECO:0000256" key="5">
    <source>
        <dbReference type="ARBA" id="ARBA00093761"/>
    </source>
</evidence>
<evidence type="ECO:0000256" key="3">
    <source>
        <dbReference type="ARBA" id="ARBA00022756"/>
    </source>
</evidence>
<evidence type="ECO:0000313" key="9">
    <source>
        <dbReference type="EMBL" id="NYD35794.1"/>
    </source>
</evidence>
<gene>
    <name evidence="9" type="ORF">BJ983_001896</name>
</gene>
<keyword evidence="10" id="KW-1185">Reference proteome</keyword>
<dbReference type="RefSeq" id="WP_179793570.1">
    <property type="nucleotide sequence ID" value="NZ_BAABHP010000007.1"/>
</dbReference>
<dbReference type="Pfam" id="PF26519">
    <property type="entry name" value="BsaP"/>
    <property type="match status" value="1"/>
</dbReference>
<evidence type="ECO:0000256" key="1">
    <source>
        <dbReference type="ARBA" id="ARBA00001915"/>
    </source>
</evidence>
<comment type="similarity">
    <text evidence="6">Belongs to the BsaP family.</text>
</comment>
<evidence type="ECO:0000256" key="6">
    <source>
        <dbReference type="ARBA" id="ARBA00093780"/>
    </source>
</evidence>
<evidence type="ECO:0000256" key="4">
    <source>
        <dbReference type="ARBA" id="ARBA00023004"/>
    </source>
</evidence>
<organism evidence="9 10">
    <name type="scientific">Actinomycetospora corticicola</name>
    <dbReference type="NCBI Taxonomy" id="663602"/>
    <lineage>
        <taxon>Bacteria</taxon>
        <taxon>Bacillati</taxon>
        <taxon>Actinomycetota</taxon>
        <taxon>Actinomycetes</taxon>
        <taxon>Pseudonocardiales</taxon>
        <taxon>Pseudonocardiaceae</taxon>
        <taxon>Actinomycetospora</taxon>
    </lineage>
</organism>
<dbReference type="AlphaFoldDB" id="A0A7Y9DUQ8"/>
<protein>
    <recommendedName>
        <fullName evidence="7">Biotin synthase auxiliary protein</fullName>
    </recommendedName>
</protein>
<keyword evidence="3" id="KW-0093">Biotin biosynthesis</keyword>
<evidence type="ECO:0000256" key="2">
    <source>
        <dbReference type="ARBA" id="ARBA00022723"/>
    </source>
</evidence>
<keyword evidence="2" id="KW-0479">Metal-binding</keyword>
<proteinExistence type="inferred from homology"/>
<dbReference type="InterPro" id="IPR058605">
    <property type="entry name" value="BsaP_C"/>
</dbReference>
<evidence type="ECO:0000256" key="7">
    <source>
        <dbReference type="ARBA" id="ARBA00093796"/>
    </source>
</evidence>
<evidence type="ECO:0000313" key="10">
    <source>
        <dbReference type="Proteomes" id="UP000535890"/>
    </source>
</evidence>
<comment type="cofactor">
    <cofactor evidence="1">
        <name>iron-sulfur cluster</name>
        <dbReference type="ChEBI" id="CHEBI:30408"/>
    </cofactor>
</comment>
<keyword evidence="4" id="KW-0408">Iron</keyword>
<comment type="function">
    <text evidence="5">Required for the activity of the biotin synthase BioB.</text>
</comment>
<reference evidence="9 10" key="1">
    <citation type="submission" date="2020-07" db="EMBL/GenBank/DDBJ databases">
        <title>Sequencing the genomes of 1000 actinobacteria strains.</title>
        <authorList>
            <person name="Klenk H.-P."/>
        </authorList>
    </citation>
    <scope>NUCLEOTIDE SEQUENCE [LARGE SCALE GENOMIC DNA]</scope>
    <source>
        <strain evidence="9 10">DSM 45772</strain>
    </source>
</reference>
<dbReference type="Proteomes" id="UP000535890">
    <property type="component" value="Unassembled WGS sequence"/>
</dbReference>
<sequence>MTRSGAELEPEAESAVYCSFCGGETASGDHERCRARLSRIDPPRYCAECARKMVVQVDPMGWTARCSRHGERTSAEAAQR</sequence>
<feature type="domain" description="Biotin synthase auxiliary protein C-terminal" evidence="8">
    <location>
        <begin position="53"/>
        <end position="79"/>
    </location>
</feature>
<evidence type="ECO:0000259" key="8">
    <source>
        <dbReference type="Pfam" id="PF26519"/>
    </source>
</evidence>
<name>A0A7Y9DUQ8_9PSEU</name>